<dbReference type="RefSeq" id="WP_009283047.1">
    <property type="nucleotide sequence ID" value="NZ_CAIT01000007.1"/>
</dbReference>
<proteinExistence type="predicted"/>
<dbReference type="EMBL" id="CAIT01000007">
    <property type="protein sequence ID" value="CCH54469.1"/>
    <property type="molecule type" value="Genomic_DNA"/>
</dbReference>
<gene>
    <name evidence="1" type="ORF">BN8_03643</name>
</gene>
<reference evidence="1 2" key="1">
    <citation type="journal article" date="2012" name="J. Bacteriol.">
        <title>Genome Sequence of the Filamentous Bacterium Fibrisoma limi BUZ 3T.</title>
        <authorList>
            <person name="Filippini M."/>
            <person name="Qi W."/>
            <person name="Jaenicke S."/>
            <person name="Goesmann A."/>
            <person name="Smits T.H."/>
            <person name="Bagheri H.C."/>
        </authorList>
    </citation>
    <scope>NUCLEOTIDE SEQUENCE [LARGE SCALE GENOMIC DNA]</scope>
    <source>
        <strain evidence="2">BUZ 3T</strain>
    </source>
</reference>
<dbReference type="AlphaFoldDB" id="I2GKP3"/>
<accession>I2GKP3</accession>
<dbReference type="Proteomes" id="UP000009309">
    <property type="component" value="Unassembled WGS sequence"/>
</dbReference>
<evidence type="ECO:0000313" key="2">
    <source>
        <dbReference type="Proteomes" id="UP000009309"/>
    </source>
</evidence>
<dbReference type="STRING" id="1185876.BN8_03643"/>
<evidence type="ECO:0000313" key="1">
    <source>
        <dbReference type="EMBL" id="CCH54469.1"/>
    </source>
</evidence>
<organism evidence="1 2">
    <name type="scientific">Fibrisoma limi BUZ 3</name>
    <dbReference type="NCBI Taxonomy" id="1185876"/>
    <lineage>
        <taxon>Bacteria</taxon>
        <taxon>Pseudomonadati</taxon>
        <taxon>Bacteroidota</taxon>
        <taxon>Cytophagia</taxon>
        <taxon>Cytophagales</taxon>
        <taxon>Spirosomataceae</taxon>
        <taxon>Fibrisoma</taxon>
    </lineage>
</organism>
<sequence>MKTYRIPFNDAGQPIEHPAGTFQTKPALLVEDVYTVLQETLQLGEYGVSDQQRVLAMTRLLEQIYQKRQVEK</sequence>
<protein>
    <submittedName>
        <fullName evidence="1">Uncharacterized protein</fullName>
    </submittedName>
</protein>
<comment type="caution">
    <text evidence="1">The sequence shown here is derived from an EMBL/GenBank/DDBJ whole genome shotgun (WGS) entry which is preliminary data.</text>
</comment>
<keyword evidence="2" id="KW-1185">Reference proteome</keyword>
<name>I2GKP3_9BACT</name>